<dbReference type="EMBL" id="RAWE01000008">
    <property type="protein sequence ID" value="RKH06776.1"/>
    <property type="molecule type" value="Genomic_DNA"/>
</dbReference>
<dbReference type="Gene3D" id="2.60.270.50">
    <property type="match status" value="1"/>
</dbReference>
<dbReference type="RefSeq" id="WP_120601147.1">
    <property type="nucleotide sequence ID" value="NZ_JABFJX010000038.1"/>
</dbReference>
<comment type="caution">
    <text evidence="1">The sequence shown here is derived from an EMBL/GenBank/DDBJ whole genome shotgun (WGS) entry which is preliminary data.</text>
</comment>
<sequence length="619" mass="65948">MTISTTLTIQNNSGCPIDNRGTPDYKDGSLSGAAPATSIAAGSSTTFKIEQKNSVSPGPEGTVTYTLETGNEQVPLSFYWNYSSGAQHHESYTATTNTALAPVTITQTDSSGDNHATTYRVDFKPRAPHEWDLVWALSVGLINKQLHALRYYQLIPSAFTHQASGGAQLTVTAMGDPTVSVPDDQTTHLDVHLPFTTATLQYVEGGVTKTQSLSGTTVIVSLDLSQAQVTDPNTLAATTAAKQYVQGLQSLNYSVYRLFLDLTQPSLFRSLQVVDASNKPVALSQAAQSALQATLAGVGHMDVAYTPQAPGSPASIVPTFAKERTTRYSANGNFSTLNVCMMSRGRKEPNWNSRFGFTAPLAATTNPDGTPAEARARLFLSQDTLGEGYLKPVVLPAIATASGIPVSTWHTGPLAYTCSGSKNNSAKNDGRGEFVQVNNGFDQYVLGTESIAFTTSPNTSQTDRCTVSLNGQFQVDIEVSQYPLDFIGLSLKDVLGKATYVQPWTGTITLQAGDGGKLVTSVSIVLGKAPAPDVDKTLDGWVFNALDKLLGWTSTSPQDEITQQAQKFANDLANTFRDNASTALDIEDCIVLPTGAAHDYSQFVFNSEGAVQVDVSFPG</sequence>
<dbReference type="AlphaFoldDB" id="A0A3A8KGW8"/>
<dbReference type="OrthoDB" id="5522701at2"/>
<reference evidence="2" key="1">
    <citation type="submission" date="2018-09" db="EMBL/GenBank/DDBJ databases">
        <authorList>
            <person name="Livingstone P.G."/>
            <person name="Whitworth D.E."/>
        </authorList>
    </citation>
    <scope>NUCLEOTIDE SEQUENCE [LARGE SCALE GENOMIC DNA]</scope>
    <source>
        <strain evidence="2">CA043D</strain>
    </source>
</reference>
<accession>A0A3A8KGW8</accession>
<protein>
    <submittedName>
        <fullName evidence="1">Uncharacterized protein</fullName>
    </submittedName>
</protein>
<proteinExistence type="predicted"/>
<name>A0A3A8KGW8_9BACT</name>
<evidence type="ECO:0000313" key="1">
    <source>
        <dbReference type="EMBL" id="RKH06776.1"/>
    </source>
</evidence>
<dbReference type="Proteomes" id="UP000268313">
    <property type="component" value="Unassembled WGS sequence"/>
</dbReference>
<evidence type="ECO:0000313" key="2">
    <source>
        <dbReference type="Proteomes" id="UP000268313"/>
    </source>
</evidence>
<keyword evidence="2" id="KW-1185">Reference proteome</keyword>
<gene>
    <name evidence="1" type="ORF">D7X32_03930</name>
</gene>
<organism evidence="1 2">
    <name type="scientific">Corallococcus carmarthensis</name>
    <dbReference type="NCBI Taxonomy" id="2316728"/>
    <lineage>
        <taxon>Bacteria</taxon>
        <taxon>Pseudomonadati</taxon>
        <taxon>Myxococcota</taxon>
        <taxon>Myxococcia</taxon>
        <taxon>Myxococcales</taxon>
        <taxon>Cystobacterineae</taxon>
        <taxon>Myxococcaceae</taxon>
        <taxon>Corallococcus</taxon>
    </lineage>
</organism>